<reference evidence="2 3" key="1">
    <citation type="submission" date="2024-09" db="EMBL/GenBank/DDBJ databases">
        <authorList>
            <person name="Sun Q."/>
            <person name="Mori K."/>
        </authorList>
    </citation>
    <scope>NUCLEOTIDE SEQUENCE [LARGE SCALE GENOMIC DNA]</scope>
    <source>
        <strain evidence="2 3">KCTC 52403</strain>
    </source>
</reference>
<dbReference type="RefSeq" id="WP_189498974.1">
    <property type="nucleotide sequence ID" value="NZ_BMZT01000012.1"/>
</dbReference>
<keyword evidence="3" id="KW-1185">Reference proteome</keyword>
<feature type="domain" description="PilX/PilW C-terminal" evidence="1">
    <location>
        <begin position="7"/>
        <end position="92"/>
    </location>
</feature>
<proteinExistence type="predicted"/>
<evidence type="ECO:0000313" key="3">
    <source>
        <dbReference type="Proteomes" id="UP001589898"/>
    </source>
</evidence>
<accession>A0ABV6SSK7</accession>
<dbReference type="InterPro" id="IPR025205">
    <property type="entry name" value="PilX/PilW_C"/>
</dbReference>
<dbReference type="Proteomes" id="UP001589898">
    <property type="component" value="Unassembled WGS sequence"/>
</dbReference>
<name>A0ABV6SSK7_9GAMM</name>
<evidence type="ECO:0000259" key="1">
    <source>
        <dbReference type="Pfam" id="PF13681"/>
    </source>
</evidence>
<gene>
    <name evidence="2" type="ORF">ACFFFU_01455</name>
</gene>
<protein>
    <recommendedName>
        <fullName evidence="1">PilX/PilW C-terminal domain-containing protein</fullName>
    </recommendedName>
</protein>
<evidence type="ECO:0000313" key="2">
    <source>
        <dbReference type="EMBL" id="MFC0716428.1"/>
    </source>
</evidence>
<organism evidence="2 3">
    <name type="scientific">Luteimonas padinae</name>
    <dbReference type="NCBI Taxonomy" id="1714359"/>
    <lineage>
        <taxon>Bacteria</taxon>
        <taxon>Pseudomonadati</taxon>
        <taxon>Pseudomonadota</taxon>
        <taxon>Gammaproteobacteria</taxon>
        <taxon>Lysobacterales</taxon>
        <taxon>Lysobacteraceae</taxon>
        <taxon>Luteimonas</taxon>
    </lineage>
</organism>
<dbReference type="EMBL" id="JBHLTF010000004">
    <property type="protein sequence ID" value="MFC0716428.1"/>
    <property type="molecule type" value="Genomic_DNA"/>
</dbReference>
<sequence>MSGCTDCWQDMAGDSALSDNAAGTPQYLIQRFDSLSSASAYGLDDSAGSHQYGGQQTSFTARAYYRVFARSRDPSDNSANGRALVVLTANYAIPLPGTP</sequence>
<comment type="caution">
    <text evidence="2">The sequence shown here is derived from an EMBL/GenBank/DDBJ whole genome shotgun (WGS) entry which is preliminary data.</text>
</comment>
<dbReference type="Pfam" id="PF13681">
    <property type="entry name" value="PilX"/>
    <property type="match status" value="1"/>
</dbReference>